<evidence type="ECO:0000313" key="2">
    <source>
        <dbReference type="EMBL" id="SDI71585.1"/>
    </source>
</evidence>
<protein>
    <submittedName>
        <fullName evidence="2">Uncharacterized protein</fullName>
    </submittedName>
</protein>
<feature type="coiled-coil region" evidence="1">
    <location>
        <begin position="19"/>
        <end position="46"/>
    </location>
</feature>
<reference evidence="3" key="1">
    <citation type="submission" date="2016-10" db="EMBL/GenBank/DDBJ databases">
        <authorList>
            <person name="Varghese N."/>
            <person name="Submissions S."/>
        </authorList>
    </citation>
    <scope>NUCLEOTIDE SEQUENCE [LARGE SCALE GENOMIC DNA]</scope>
    <source>
        <strain evidence="3">DSM 17071</strain>
    </source>
</reference>
<name>A0A1G8MUV1_9FLAO</name>
<dbReference type="Proteomes" id="UP000198869">
    <property type="component" value="Unassembled WGS sequence"/>
</dbReference>
<dbReference type="PROSITE" id="PS51257">
    <property type="entry name" value="PROKAR_LIPOPROTEIN"/>
    <property type="match status" value="1"/>
</dbReference>
<keyword evidence="1" id="KW-0175">Coiled coil</keyword>
<proteinExistence type="predicted"/>
<keyword evidence="3" id="KW-1185">Reference proteome</keyword>
<dbReference type="AlphaFoldDB" id="A0A1G8MUV1"/>
<gene>
    <name evidence="2" type="ORF">SAMN05421846_11267</name>
</gene>
<organism evidence="2 3">
    <name type="scientific">Chryseobacterium taeanense</name>
    <dbReference type="NCBI Taxonomy" id="311334"/>
    <lineage>
        <taxon>Bacteria</taxon>
        <taxon>Pseudomonadati</taxon>
        <taxon>Bacteroidota</taxon>
        <taxon>Flavobacteriia</taxon>
        <taxon>Flavobacteriales</taxon>
        <taxon>Weeksellaceae</taxon>
        <taxon>Chryseobacterium group</taxon>
        <taxon>Chryseobacterium</taxon>
    </lineage>
</organism>
<dbReference type="STRING" id="311334.SAMN05421846_11267"/>
<evidence type="ECO:0000313" key="3">
    <source>
        <dbReference type="Proteomes" id="UP000198869"/>
    </source>
</evidence>
<dbReference type="OrthoDB" id="766447at2"/>
<sequence>MLKNLLFIIITILFFLVSCNDKKKERDLLMRENQLLEKEKLFAQKESEYQVLLKMRDSIFSKKDSVKVVAWPDEIKGEWTGRVICTESNCSDYVVGDQRTDNWEFDSDSIQLAAKIINNNNLVRVYSGKLENNEIKLNYKTDSTSKKQVEMNVLLNDISPNKIRGTRTVTVDQCMAKFSVELLRSTK</sequence>
<dbReference type="RefSeq" id="WP_089860697.1">
    <property type="nucleotide sequence ID" value="NZ_FNDW01000012.1"/>
</dbReference>
<dbReference type="EMBL" id="FNDW01000012">
    <property type="protein sequence ID" value="SDI71585.1"/>
    <property type="molecule type" value="Genomic_DNA"/>
</dbReference>
<accession>A0A1G8MUV1</accession>
<evidence type="ECO:0000256" key="1">
    <source>
        <dbReference type="SAM" id="Coils"/>
    </source>
</evidence>